<sequence>MYKDFFGFVELPFSIVPNSRYLYLSQRHKEAITHLQAGLGDGGGFAMLTGEVGTGKTTVAKAMLANLDENTKAGLILNPTFSSRDLLEAICDEFKVTYPEEASLKQLNQAIHDYLLRNHKMGWTTLLVIDEAQHLAADVLEQLRLLTNLETDTRKLLKVLLVGQPELQRLLQTTQLRQLAQRITGRYHLLPLDEKETADYITFRLHTAGGDKQLFDRSSTKLIAKYSHGIPRLINLICDKSLNLSYHKGNVVVDKQTVHQACEEVMQFQAEIYQQDQPVRRSFEWPTWGSAAIGVFAAVGIGWAVMQKMPSQVSTSIQSNPIQVAQTTSQPVTAEMNEQLTSEQRNMLLEQTQSNLAVNELYKLWGYRASVRDNLCLSEPQSTMRCERKMATWPLLVQQNRPVILELNYQGQVGYVLLYAIGNDKVEVLNGSQRLRLPVSWLKPLWQGNIIELWQAPLRETLRLDMEGPAIEVLDTLLAQAVNEQPLGTDIFDAALKERVELFQRWQGIGVDGIAGQRTLERLQQSVQTDAPALKQIKEEGA</sequence>
<reference evidence="2" key="1">
    <citation type="submission" date="2018-01" db="EMBL/GenBank/DDBJ databases">
        <title>FDA dAtabase for Regulatory Grade micrObial Sequences (FDA-ARGOS): Supporting development and validation of Infectious Disease Dx tests.</title>
        <authorList>
            <person name="Hoffmann M."/>
            <person name="Allard M."/>
            <person name="Evans P."/>
            <person name="Brown E."/>
            <person name="Tallon L."/>
            <person name="Sadzewicz L."/>
            <person name="Sengamalay N."/>
            <person name="Ott S."/>
            <person name="Godinez A."/>
            <person name="Nagaraj S."/>
            <person name="Vyas G."/>
            <person name="Aluvathingal J."/>
            <person name="Nadendla S."/>
            <person name="Geyer C."/>
            <person name="Sichtig H."/>
        </authorList>
    </citation>
    <scope>NUCLEOTIDE SEQUENCE</scope>
    <source>
        <strain evidence="2">FDAARGOS_107</strain>
    </source>
</reference>
<dbReference type="PANTHER" id="PTHR35894">
    <property type="entry name" value="GENERAL SECRETION PATHWAY PROTEIN A-RELATED"/>
    <property type="match status" value="1"/>
</dbReference>
<dbReference type="Gene3D" id="3.90.70.10">
    <property type="entry name" value="Cysteine proteinases"/>
    <property type="match status" value="1"/>
</dbReference>
<dbReference type="Gene3D" id="3.40.50.300">
    <property type="entry name" value="P-loop containing nucleotide triphosphate hydrolases"/>
    <property type="match status" value="1"/>
</dbReference>
<dbReference type="Gene3D" id="1.10.101.10">
    <property type="entry name" value="PGBD-like superfamily/PGBD"/>
    <property type="match status" value="1"/>
</dbReference>
<keyword evidence="3" id="KW-1185">Reference proteome</keyword>
<dbReference type="InterPro" id="IPR049945">
    <property type="entry name" value="AAA_22"/>
</dbReference>
<evidence type="ECO:0000313" key="3">
    <source>
        <dbReference type="Proteomes" id="UP000067422"/>
    </source>
</evidence>
<dbReference type="InterPro" id="IPR002477">
    <property type="entry name" value="Peptidoglycan-bd-like"/>
</dbReference>
<dbReference type="InterPro" id="IPR036366">
    <property type="entry name" value="PGBDSf"/>
</dbReference>
<evidence type="ECO:0000259" key="1">
    <source>
        <dbReference type="SMART" id="SM00382"/>
    </source>
</evidence>
<dbReference type="PANTHER" id="PTHR35894:SF1">
    <property type="entry name" value="PHOSPHORIBULOKINASE _ URIDINE KINASE FAMILY"/>
    <property type="match status" value="1"/>
</dbReference>
<proteinExistence type="predicted"/>
<dbReference type="InterPro" id="IPR027417">
    <property type="entry name" value="P-loop_NTPase"/>
</dbReference>
<dbReference type="SMART" id="SM00382">
    <property type="entry name" value="AAA"/>
    <property type="match status" value="1"/>
</dbReference>
<name>A0ABM5XYF1_VIBHA</name>
<dbReference type="InterPro" id="IPR036365">
    <property type="entry name" value="PGBD-like_sf"/>
</dbReference>
<evidence type="ECO:0000313" key="2">
    <source>
        <dbReference type="EMBL" id="AMF98278.1"/>
    </source>
</evidence>
<dbReference type="Proteomes" id="UP000067422">
    <property type="component" value="Chromosome 1"/>
</dbReference>
<dbReference type="Pfam" id="PF13401">
    <property type="entry name" value="AAA_22"/>
    <property type="match status" value="1"/>
</dbReference>
<dbReference type="EMBL" id="CP014038">
    <property type="protein sequence ID" value="AMF98278.1"/>
    <property type="molecule type" value="Genomic_DNA"/>
</dbReference>
<dbReference type="InterPro" id="IPR052026">
    <property type="entry name" value="ExeA_AAA_ATPase_DNA-bind"/>
</dbReference>
<dbReference type="SUPFAM" id="SSF47090">
    <property type="entry name" value="PGBD-like"/>
    <property type="match status" value="1"/>
</dbReference>
<protein>
    <submittedName>
        <fullName evidence="2">General secretion pathway protein GspA</fullName>
    </submittedName>
</protein>
<dbReference type="RefSeq" id="WP_061065573.1">
    <property type="nucleotide sequence ID" value="NZ_CP014038.2"/>
</dbReference>
<feature type="domain" description="AAA+ ATPase" evidence="1">
    <location>
        <begin position="42"/>
        <end position="195"/>
    </location>
</feature>
<dbReference type="CDD" id="cd00009">
    <property type="entry name" value="AAA"/>
    <property type="match status" value="1"/>
</dbReference>
<dbReference type="InterPro" id="IPR048809">
    <property type="entry name" value="GspA_C39-like"/>
</dbReference>
<accession>A0ABM5XYF1</accession>
<dbReference type="Pfam" id="PF21327">
    <property type="entry name" value="GspA_C39-like"/>
    <property type="match status" value="1"/>
</dbReference>
<organism evidence="2 3">
    <name type="scientific">Vibrio harveyi</name>
    <name type="common">Beneckea harveyi</name>
    <dbReference type="NCBI Taxonomy" id="669"/>
    <lineage>
        <taxon>Bacteria</taxon>
        <taxon>Pseudomonadati</taxon>
        <taxon>Pseudomonadota</taxon>
        <taxon>Gammaproteobacteria</taxon>
        <taxon>Vibrionales</taxon>
        <taxon>Vibrionaceae</taxon>
        <taxon>Vibrio</taxon>
    </lineage>
</organism>
<dbReference type="SUPFAM" id="SSF52540">
    <property type="entry name" value="P-loop containing nucleoside triphosphate hydrolases"/>
    <property type="match status" value="1"/>
</dbReference>
<dbReference type="InterPro" id="IPR003593">
    <property type="entry name" value="AAA+_ATPase"/>
</dbReference>
<dbReference type="Pfam" id="PF01471">
    <property type="entry name" value="PG_binding_1"/>
    <property type="match status" value="1"/>
</dbReference>
<gene>
    <name evidence="2" type="ORF">AL538_11425</name>
</gene>